<dbReference type="Pfam" id="PF00440">
    <property type="entry name" value="TetR_N"/>
    <property type="match status" value="1"/>
</dbReference>
<name>A0A563VTJ7_9CYAN</name>
<dbReference type="SUPFAM" id="SSF48498">
    <property type="entry name" value="Tetracyclin repressor-like, C-terminal domain"/>
    <property type="match status" value="1"/>
</dbReference>
<dbReference type="GO" id="GO:0003677">
    <property type="term" value="F:DNA binding"/>
    <property type="evidence" value="ECO:0007669"/>
    <property type="project" value="UniProtKB-UniRule"/>
</dbReference>
<evidence type="ECO:0000313" key="7">
    <source>
        <dbReference type="Proteomes" id="UP000320055"/>
    </source>
</evidence>
<evidence type="ECO:0000259" key="5">
    <source>
        <dbReference type="PROSITE" id="PS50977"/>
    </source>
</evidence>
<dbReference type="PRINTS" id="PR00455">
    <property type="entry name" value="HTHTETR"/>
</dbReference>
<dbReference type="PROSITE" id="PS50977">
    <property type="entry name" value="HTH_TETR_2"/>
    <property type="match status" value="1"/>
</dbReference>
<feature type="DNA-binding region" description="H-T-H motif" evidence="4">
    <location>
        <begin position="28"/>
        <end position="47"/>
    </location>
</feature>
<dbReference type="OrthoDB" id="9814200at2"/>
<dbReference type="InterPro" id="IPR011075">
    <property type="entry name" value="TetR_C"/>
</dbReference>
<organism evidence="6 7">
    <name type="scientific">Hyella patelloides LEGE 07179</name>
    <dbReference type="NCBI Taxonomy" id="945734"/>
    <lineage>
        <taxon>Bacteria</taxon>
        <taxon>Bacillati</taxon>
        <taxon>Cyanobacteriota</taxon>
        <taxon>Cyanophyceae</taxon>
        <taxon>Pleurocapsales</taxon>
        <taxon>Hyellaceae</taxon>
        <taxon>Hyella</taxon>
    </lineage>
</organism>
<dbReference type="AlphaFoldDB" id="A0A563VTJ7"/>
<evidence type="ECO:0000313" key="6">
    <source>
        <dbReference type="EMBL" id="VEP14699.1"/>
    </source>
</evidence>
<dbReference type="RefSeq" id="WP_144873402.1">
    <property type="nucleotide sequence ID" value="NZ_LR214023.1"/>
</dbReference>
<dbReference type="InterPro" id="IPR001647">
    <property type="entry name" value="HTH_TetR"/>
</dbReference>
<keyword evidence="2 4" id="KW-0238">DNA-binding</keyword>
<protein>
    <submittedName>
        <fullName evidence="6">Transcriptional regulator</fullName>
    </submittedName>
</protein>
<dbReference type="Gene3D" id="1.10.357.10">
    <property type="entry name" value="Tetracycline Repressor, domain 2"/>
    <property type="match status" value="1"/>
</dbReference>
<evidence type="ECO:0000256" key="1">
    <source>
        <dbReference type="ARBA" id="ARBA00023015"/>
    </source>
</evidence>
<accession>A0A563VTJ7</accession>
<evidence type="ECO:0000256" key="3">
    <source>
        <dbReference type="ARBA" id="ARBA00023163"/>
    </source>
</evidence>
<dbReference type="InterPro" id="IPR009057">
    <property type="entry name" value="Homeodomain-like_sf"/>
</dbReference>
<dbReference type="InterPro" id="IPR036271">
    <property type="entry name" value="Tet_transcr_reg_TetR-rel_C_sf"/>
</dbReference>
<dbReference type="SUPFAM" id="SSF46689">
    <property type="entry name" value="Homeodomain-like"/>
    <property type="match status" value="1"/>
</dbReference>
<reference evidence="6 7" key="1">
    <citation type="submission" date="2019-01" db="EMBL/GenBank/DDBJ databases">
        <authorList>
            <person name="Brito A."/>
        </authorList>
    </citation>
    <scope>NUCLEOTIDE SEQUENCE [LARGE SCALE GENOMIC DNA]</scope>
    <source>
        <strain evidence="6">1</strain>
    </source>
</reference>
<proteinExistence type="predicted"/>
<dbReference type="PANTHER" id="PTHR47506">
    <property type="entry name" value="TRANSCRIPTIONAL REGULATORY PROTEIN"/>
    <property type="match status" value="1"/>
</dbReference>
<dbReference type="Proteomes" id="UP000320055">
    <property type="component" value="Unassembled WGS sequence"/>
</dbReference>
<keyword evidence="7" id="KW-1185">Reference proteome</keyword>
<dbReference type="Pfam" id="PF16925">
    <property type="entry name" value="TetR_C_13"/>
    <property type="match status" value="1"/>
</dbReference>
<dbReference type="EMBL" id="CAACVJ010000202">
    <property type="protein sequence ID" value="VEP14699.1"/>
    <property type="molecule type" value="Genomic_DNA"/>
</dbReference>
<gene>
    <name evidence="6" type="ORF">H1P_2800003</name>
</gene>
<evidence type="ECO:0000256" key="4">
    <source>
        <dbReference type="PROSITE-ProRule" id="PRU00335"/>
    </source>
</evidence>
<evidence type="ECO:0000256" key="2">
    <source>
        <dbReference type="ARBA" id="ARBA00023125"/>
    </source>
</evidence>
<dbReference type="PANTHER" id="PTHR47506:SF3">
    <property type="entry name" value="HTH-TYPE TRANSCRIPTIONAL REGULATOR LMRA"/>
    <property type="match status" value="1"/>
</dbReference>
<sequence length="197" mass="21835">MSKAEATKAHIIHQAALLFNQRGYAGSSIADIMQATGLKKGGIYNHFKSKDEIALQAFDYAASLVQKIVWDAVKQKTDAISRLKALMQVHLNYIDNPPLAGGCPIMNTAIESDDAYPILRDRAQQAMESWRNLIIRIVQKGIKKQEIKPDIDAEIVASFLISAIEGAIMMSKLYQDAIHLKRVISSLSDYIESLAYG</sequence>
<feature type="domain" description="HTH tetR-type" evidence="5">
    <location>
        <begin position="5"/>
        <end position="65"/>
    </location>
</feature>
<keyword evidence="3" id="KW-0804">Transcription</keyword>
<keyword evidence="1" id="KW-0805">Transcription regulation</keyword>